<keyword evidence="3" id="KW-1185">Reference proteome</keyword>
<reference evidence="3" key="1">
    <citation type="submission" date="2016-09" db="EMBL/GenBank/DDBJ databases">
        <authorList>
            <person name="Varghese N."/>
            <person name="Submissions S."/>
        </authorList>
    </citation>
    <scope>NUCLEOTIDE SEQUENCE [LARGE SCALE GENOMIC DNA]</scope>
    <source>
        <strain evidence="3">ANC 4422</strain>
    </source>
</reference>
<name>A0A1G6HDR1_9GAMM</name>
<feature type="domain" description="Winged helix-turn-helix" evidence="1">
    <location>
        <begin position="5"/>
        <end position="64"/>
    </location>
</feature>
<evidence type="ECO:0000259" key="1">
    <source>
        <dbReference type="Pfam" id="PF14090"/>
    </source>
</evidence>
<protein>
    <submittedName>
        <fullName evidence="2">Helix-turn-helix domain-containing protein</fullName>
    </submittedName>
</protein>
<sequence>MNAQQQILNHLKAGKTITVIEAGYKFKCYSLTGVISRLRKNGYDIVTHYESNINNKGTHARYELVEVQS</sequence>
<dbReference type="STRING" id="1219383.SAMN05421733_10565"/>
<dbReference type="Pfam" id="PF14090">
    <property type="entry name" value="HTH_39"/>
    <property type="match status" value="1"/>
</dbReference>
<proteinExistence type="predicted"/>
<dbReference type="InterPro" id="IPR055245">
    <property type="entry name" value="HTH_proteobacteria"/>
</dbReference>
<dbReference type="RefSeq" id="WP_092747796.1">
    <property type="nucleotide sequence ID" value="NZ_FMYL01000005.1"/>
</dbReference>
<organism evidence="2 3">
    <name type="scientific">Acinetobacter boissieri</name>
    <dbReference type="NCBI Taxonomy" id="1219383"/>
    <lineage>
        <taxon>Bacteria</taxon>
        <taxon>Pseudomonadati</taxon>
        <taxon>Pseudomonadota</taxon>
        <taxon>Gammaproteobacteria</taxon>
        <taxon>Moraxellales</taxon>
        <taxon>Moraxellaceae</taxon>
        <taxon>Acinetobacter</taxon>
    </lineage>
</organism>
<dbReference type="AlphaFoldDB" id="A0A1G6HDR1"/>
<dbReference type="Proteomes" id="UP000242501">
    <property type="component" value="Unassembled WGS sequence"/>
</dbReference>
<accession>A0A1G6HDR1</accession>
<gene>
    <name evidence="2" type="ORF">SAMN05421733_10565</name>
</gene>
<dbReference type="OrthoDB" id="8613885at2"/>
<dbReference type="EMBL" id="FMYL01000005">
    <property type="protein sequence ID" value="SDB92351.1"/>
    <property type="molecule type" value="Genomic_DNA"/>
</dbReference>
<evidence type="ECO:0000313" key="3">
    <source>
        <dbReference type="Proteomes" id="UP000242501"/>
    </source>
</evidence>
<evidence type="ECO:0000313" key="2">
    <source>
        <dbReference type="EMBL" id="SDB92351.1"/>
    </source>
</evidence>